<dbReference type="RefSeq" id="WP_394828101.1">
    <property type="nucleotide sequence ID" value="NZ_CP089984.1"/>
</dbReference>
<accession>A0ABZ2M7I8</accession>
<gene>
    <name evidence="1" type="ORF">LZC94_14665</name>
</gene>
<dbReference type="EMBL" id="CP089984">
    <property type="protein sequence ID" value="WXB18471.1"/>
    <property type="molecule type" value="Genomic_DNA"/>
</dbReference>
<evidence type="ECO:0000313" key="2">
    <source>
        <dbReference type="Proteomes" id="UP001370348"/>
    </source>
</evidence>
<organism evidence="1 2">
    <name type="scientific">Pendulispora albinea</name>
    <dbReference type="NCBI Taxonomy" id="2741071"/>
    <lineage>
        <taxon>Bacteria</taxon>
        <taxon>Pseudomonadati</taxon>
        <taxon>Myxococcota</taxon>
        <taxon>Myxococcia</taxon>
        <taxon>Myxococcales</taxon>
        <taxon>Sorangiineae</taxon>
        <taxon>Pendulisporaceae</taxon>
        <taxon>Pendulispora</taxon>
    </lineage>
</organism>
<protein>
    <recommendedName>
        <fullName evidence="3">RHS repeat protein</fullName>
    </recommendedName>
</protein>
<evidence type="ECO:0000313" key="1">
    <source>
        <dbReference type="EMBL" id="WXB18471.1"/>
    </source>
</evidence>
<dbReference type="Gene3D" id="2.180.10.10">
    <property type="entry name" value="RHS repeat-associated core"/>
    <property type="match status" value="1"/>
</dbReference>
<dbReference type="PROSITE" id="PS51257">
    <property type="entry name" value="PROKAR_LIPOPROTEIN"/>
    <property type="match status" value="1"/>
</dbReference>
<evidence type="ECO:0008006" key="3">
    <source>
        <dbReference type="Google" id="ProtNLM"/>
    </source>
</evidence>
<proteinExistence type="predicted"/>
<name>A0ABZ2M7I8_9BACT</name>
<sequence>MSLGGRASCMALVILAGCGATRPPQVSAGATPAAQRSVFPCRVHETFGPLGAHRDDILASDGRILQVFYGGAHTRGHEWFSYDERGHLLRHDWALEQDEVRQPHGELVAEGTKLTKTIAYAYDAQGRKVRAESTSETHGAWGDRTSRRSELHRYDTAGRRIALEVRDSTEGDIVWRFFYDGERRMESRRETMDGMRVGGHRYTYDRAGRRIGEEVLGVSVERYLYEYDGSGLLTNKILEGQPKPSQRLEYDANRRVVRWITGPRTIQYHYDSHGYIERIEHSDQPSQTFEYSAGCTPALVDALFPSPIDAILDDPRTL</sequence>
<dbReference type="Proteomes" id="UP001370348">
    <property type="component" value="Chromosome"/>
</dbReference>
<reference evidence="1 2" key="1">
    <citation type="submission" date="2021-12" db="EMBL/GenBank/DDBJ databases">
        <title>Discovery of the Pendulisporaceae a myxobacterial family with distinct sporulation behavior and unique specialized metabolism.</title>
        <authorList>
            <person name="Garcia R."/>
            <person name="Popoff A."/>
            <person name="Bader C.D."/>
            <person name="Loehr J."/>
            <person name="Walesch S."/>
            <person name="Walt C."/>
            <person name="Boldt J."/>
            <person name="Bunk B."/>
            <person name="Haeckl F.J.F.P.J."/>
            <person name="Gunesch A.P."/>
            <person name="Birkelbach J."/>
            <person name="Nuebel U."/>
            <person name="Pietschmann T."/>
            <person name="Bach T."/>
            <person name="Mueller R."/>
        </authorList>
    </citation>
    <scope>NUCLEOTIDE SEQUENCE [LARGE SCALE GENOMIC DNA]</scope>
    <source>
        <strain evidence="1 2">MSr11954</strain>
    </source>
</reference>
<keyword evidence="2" id="KW-1185">Reference proteome</keyword>